<reference evidence="3" key="1">
    <citation type="submission" date="2025-08" db="UniProtKB">
        <authorList>
            <consortium name="RefSeq"/>
        </authorList>
    </citation>
    <scope>IDENTIFICATION</scope>
    <source>
        <tissue evidence="3">Whole Larva</tissue>
    </source>
</reference>
<dbReference type="SMART" id="SM00708">
    <property type="entry name" value="PhBP"/>
    <property type="match status" value="1"/>
</dbReference>
<dbReference type="SUPFAM" id="SSF47565">
    <property type="entry name" value="Insect pheromone/odorant-binding proteins"/>
    <property type="match status" value="1"/>
</dbReference>
<organism evidence="2 3">
    <name type="scientific">Nicrophorus vespilloides</name>
    <name type="common">Boreal carrion beetle</name>
    <dbReference type="NCBI Taxonomy" id="110193"/>
    <lineage>
        <taxon>Eukaryota</taxon>
        <taxon>Metazoa</taxon>
        <taxon>Ecdysozoa</taxon>
        <taxon>Arthropoda</taxon>
        <taxon>Hexapoda</taxon>
        <taxon>Insecta</taxon>
        <taxon>Pterygota</taxon>
        <taxon>Neoptera</taxon>
        <taxon>Endopterygota</taxon>
        <taxon>Coleoptera</taxon>
        <taxon>Polyphaga</taxon>
        <taxon>Staphyliniformia</taxon>
        <taxon>Silphidae</taxon>
        <taxon>Nicrophorinae</taxon>
        <taxon>Nicrophorus</taxon>
    </lineage>
</organism>
<evidence type="ECO:0000313" key="3">
    <source>
        <dbReference type="RefSeq" id="XP_017772236.1"/>
    </source>
</evidence>
<dbReference type="InterPro" id="IPR006170">
    <property type="entry name" value="PBP/GOBP"/>
</dbReference>
<proteinExistence type="predicted"/>
<dbReference type="Gene3D" id="1.10.238.20">
    <property type="entry name" value="Pheromone/general odorant binding protein domain"/>
    <property type="match status" value="1"/>
</dbReference>
<dbReference type="InterPro" id="IPR036728">
    <property type="entry name" value="PBP_GOBP_sf"/>
</dbReference>
<dbReference type="GeneID" id="108559452"/>
<feature type="chain" id="PRO_5045784329" evidence="1">
    <location>
        <begin position="18"/>
        <end position="133"/>
    </location>
</feature>
<dbReference type="RefSeq" id="XP_017772236.1">
    <property type="nucleotide sequence ID" value="XM_017916747.1"/>
</dbReference>
<name>A0ABM1MCD6_NICVS</name>
<protein>
    <submittedName>
        <fullName evidence="3">Uncharacterized protein LOC108559452</fullName>
    </submittedName>
</protein>
<evidence type="ECO:0000313" key="2">
    <source>
        <dbReference type="Proteomes" id="UP000695000"/>
    </source>
</evidence>
<dbReference type="CDD" id="cd23992">
    <property type="entry name" value="PBP_GOBP"/>
    <property type="match status" value="1"/>
</dbReference>
<sequence length="133" mass="15315">MRRVLLVIALAFTLVSGEGWTEFKTKVNEFSEHCVNSTNVDDELVVKSMMGEFVDHPKFLDYTFCMAKEMEFMDEDGKFAEKNFLTHLLDYFKTMLNGCVVDAEKETGGEKRSFKFVKCLIAIIDNNLNMTEI</sequence>
<gene>
    <name evidence="3" type="primary">LOC108559452</name>
</gene>
<evidence type="ECO:0000256" key="1">
    <source>
        <dbReference type="SAM" id="SignalP"/>
    </source>
</evidence>
<accession>A0ABM1MCD6</accession>
<feature type="signal peptide" evidence="1">
    <location>
        <begin position="1"/>
        <end position="17"/>
    </location>
</feature>
<dbReference type="Pfam" id="PF01395">
    <property type="entry name" value="PBP_GOBP"/>
    <property type="match status" value="1"/>
</dbReference>
<dbReference type="Proteomes" id="UP000695000">
    <property type="component" value="Unplaced"/>
</dbReference>
<keyword evidence="2" id="KW-1185">Reference proteome</keyword>
<keyword evidence="1" id="KW-0732">Signal</keyword>